<keyword evidence="2" id="KW-1185">Reference proteome</keyword>
<accession>A0A022RGN8</accession>
<dbReference type="AlphaFoldDB" id="A0A022RGN8"/>
<sequence length="151" mass="17131">GRGNCGLRSKKELVTANRDAVVSSGCGLVDFTRSTSGDDTLWHGMLNPQRMEIYRMMPKGRDDGKWELIYEIAIDSMGVFIPCPVPIGNNQRNKVTLEGFINPQRERIYYCNLENNSIELVQYSGIPIMQTIYGDYICPYIESLSLSSYFL</sequence>
<organism evidence="1 2">
    <name type="scientific">Erythranthe guttata</name>
    <name type="common">Yellow monkey flower</name>
    <name type="synonym">Mimulus guttatus</name>
    <dbReference type="NCBI Taxonomy" id="4155"/>
    <lineage>
        <taxon>Eukaryota</taxon>
        <taxon>Viridiplantae</taxon>
        <taxon>Streptophyta</taxon>
        <taxon>Embryophyta</taxon>
        <taxon>Tracheophyta</taxon>
        <taxon>Spermatophyta</taxon>
        <taxon>Magnoliopsida</taxon>
        <taxon>eudicotyledons</taxon>
        <taxon>Gunneridae</taxon>
        <taxon>Pentapetalae</taxon>
        <taxon>asterids</taxon>
        <taxon>lamiids</taxon>
        <taxon>Lamiales</taxon>
        <taxon>Phrymaceae</taxon>
        <taxon>Erythranthe</taxon>
    </lineage>
</organism>
<dbReference type="Proteomes" id="UP000030748">
    <property type="component" value="Unassembled WGS sequence"/>
</dbReference>
<proteinExistence type="predicted"/>
<evidence type="ECO:0000313" key="1">
    <source>
        <dbReference type="EMBL" id="EYU39552.1"/>
    </source>
</evidence>
<evidence type="ECO:0000313" key="2">
    <source>
        <dbReference type="Proteomes" id="UP000030748"/>
    </source>
</evidence>
<dbReference type="EMBL" id="KI630443">
    <property type="protein sequence ID" value="EYU39552.1"/>
    <property type="molecule type" value="Genomic_DNA"/>
</dbReference>
<name>A0A022RGN8_ERYGU</name>
<feature type="non-terminal residue" evidence="1">
    <location>
        <position position="1"/>
    </location>
</feature>
<reference evidence="1 2" key="1">
    <citation type="journal article" date="2013" name="Proc. Natl. Acad. Sci. U.S.A.">
        <title>Fine-scale variation in meiotic recombination in Mimulus inferred from population shotgun sequencing.</title>
        <authorList>
            <person name="Hellsten U."/>
            <person name="Wright K.M."/>
            <person name="Jenkins J."/>
            <person name="Shu S."/>
            <person name="Yuan Y."/>
            <person name="Wessler S.R."/>
            <person name="Schmutz J."/>
            <person name="Willis J.H."/>
            <person name="Rokhsar D.S."/>
        </authorList>
    </citation>
    <scope>NUCLEOTIDE SEQUENCE [LARGE SCALE GENOMIC DNA]</scope>
    <source>
        <strain evidence="2">cv. DUN x IM62</strain>
    </source>
</reference>
<gene>
    <name evidence="1" type="ORF">MIMGU_mgv1a0261842mg</name>
</gene>
<protein>
    <submittedName>
        <fullName evidence="1">Uncharacterized protein</fullName>
    </submittedName>
</protein>